<evidence type="ECO:0000256" key="2">
    <source>
        <dbReference type="ARBA" id="ARBA00022737"/>
    </source>
</evidence>
<dbReference type="InterPro" id="IPR038081">
    <property type="entry name" value="CalX-like_sf"/>
</dbReference>
<protein>
    <recommendedName>
        <fullName evidence="5">Calx-beta domain-containing protein</fullName>
    </recommendedName>
</protein>
<feature type="domain" description="Calx-beta" evidence="5">
    <location>
        <begin position="991"/>
        <end position="1090"/>
    </location>
</feature>
<feature type="domain" description="Calx-beta" evidence="5">
    <location>
        <begin position="3201"/>
        <end position="3304"/>
    </location>
</feature>
<feature type="domain" description="Calx-beta" evidence="5">
    <location>
        <begin position="1456"/>
        <end position="1555"/>
    </location>
</feature>
<evidence type="ECO:0000256" key="1">
    <source>
        <dbReference type="ARBA" id="ARBA00022729"/>
    </source>
</evidence>
<feature type="domain" description="Calx-beta" evidence="5">
    <location>
        <begin position="1923"/>
        <end position="2019"/>
    </location>
</feature>
<feature type="domain" description="Calx-beta" evidence="5">
    <location>
        <begin position="2968"/>
        <end position="3069"/>
    </location>
</feature>
<dbReference type="EMBL" id="CP043329">
    <property type="protein sequence ID" value="QEK52162.1"/>
    <property type="molecule type" value="Genomic_DNA"/>
</dbReference>
<dbReference type="Gene3D" id="2.60.40.2030">
    <property type="match status" value="37"/>
</dbReference>
<evidence type="ECO:0000313" key="6">
    <source>
        <dbReference type="EMBL" id="QEK52162.1"/>
    </source>
</evidence>
<feature type="domain" description="Calx-beta" evidence="5">
    <location>
        <begin position="3909"/>
        <end position="4010"/>
    </location>
</feature>
<name>A0A5C0VK06_9SPHI</name>
<feature type="domain" description="Calx-beta" evidence="5">
    <location>
        <begin position="4143"/>
        <end position="4245"/>
    </location>
</feature>
<feature type="domain" description="Calx-beta" evidence="5">
    <location>
        <begin position="4380"/>
        <end position="4481"/>
    </location>
</feature>
<dbReference type="Pfam" id="PF03160">
    <property type="entry name" value="Calx-beta"/>
    <property type="match status" value="33"/>
</dbReference>
<sequence>MGMCQFSFAEGSKDLIVTGGGVGHRAFLLSTTTVSNNNPFPTLGTVKVYVRAGEFIYLGSSAQQIGNGRMNVRAPGGATYSSAALAAGVGLITNKNQEDAGPLPNAGGYTPWILPVGVGQEGVWEIDFISPDVTAGQQSGINRTNANAAWTQSSGSPGIAAFDVSVRNSANTAFVTGRAFTNIFVGSIGAFDANFTGKFKILTKDGYQYDVDNNGQSGYVFSFFANNKGFKDALGNPIYRSVNTLTGTIPVQDPRTLDTGTDITHKIFFNTPDASMPATAATPSGSTWLYTTPVSPQAANFLFEGKEGTQNQAGTAPLGANLTFETNQTGSYIIDIDINKNGIFNDAIDRRLTGLAGSGSNTIYWDGLNGLGAKVQGNFTFSPSNLNLSLVGGEVHFPFLDVENNINGIIIRRLNGVNAPNDIVYWNDTGISSNTNPSNPRDASVNGISSAVNGHKWGSNAYNDNAFGNEVGLDTWTYVVSNTVLPFMNVTLKEADLEVISIVPSKTSYCVGENISYVVRVRNNGPDAVSGAKFTFNFPTQFNVSSTTSAVTTGTATITGSATTSGQYSATLDMSNAAVIAFTINGALNNYPGGTLSTSASILRPIDVTDPDATNEDALPPTDPLIECNAGTAGCNNIKEDASVSINVRTISVASAIVAEGTGGTRNLSFPVSLSAVSACDISVDYAIANGTTQASDFAGLTSGTITIPAGSTTTNILIPIATDNIIEANETFTITLANPTGGNTIFMGTATGTINNDDNAQITITKVDGNEENAIPARFIFSFPPGVFADADTEVEYELSGTATGSGPDYPEALTGSVIIPAGQQSATLTLNTVNDDIVEGTETVIIDIVRINSAYSLPLGTNITLNPTVPTLNIFDNDAATLTISNPIVLAEGNSGTTAFNYTVTLSKATSSSFTVNYNTANNIATIADNDYVTSSGTLTFNGTLNEVQNITVLVNGDQKLEANESFNLLLTTLNNNFGGRLTIPSPNTSGNIVNDDAANITITKIDGAEGGQNVRFTFTLDNGKTADQNLLIPYALTGSALANGSDFTGTAVGNIVLPAGQNSVSLTLNVIDDNLVEGTENLTLTTGAIANPYGITVTNSPQTITITDNDNANISISNVTETEGNSGNKIFSFNVTLNNAVKESFSVNYFTTNGTALAGEDYQAVANGTLGFSGTAGEVRTATITVIGDAKIEPNELFTVTLQNLSKNFNNHLAIGNASATGTIVNDDASTIQITSTNGNETGQVAGTFTFGFATGVTVDSPTEISYTLAGSATAAADYTGATSGTIIIPAGQNNVTLSLPVIDDNTIEGLETIILSSSLVNSPYTISVSNSPQTLNILDNDAGTLTLIGPADVTEGADGTSKIVQFQVQLNKATERPFAIDYDTNNLTALSGEDYITENGSLSFSGALNEIRTVSVTLNGDAKIEADELFNLALSNLSENFGGLLTLANTSATAKILNDDSGNINITSTNGVEGGAAAVFTFSLPAGVVADQAITFNYTLGGLALGNGSDYTGALTGTITIPAGSNSVSLNLPVINDAIVEGTESISITTGTVTSPYNIVIANSPQTLNITDNDFATLSIADASITEGDNGTKILSFDVTLNQPTKESFNVSYSTANATATAGEDYLAAVNSTLTFNGTAGEVRTINITLNGDAKIEADETFTLNLSAISNNFGGHLAFADALATGTILNDDQAQLSITASNGNEQGLVPASFTFALPAGITVDKNTSITYTLSGSASNGTDYTGAITNTIVLPANTGSIILTLPVIDDDLVENTETLILTINNIVSDYNITALSLTTNANILDNDAATLQLTGPPSITEGASATTQNVAFTVVLSKATQRPFTINYTTVNGTASATDQDFVPQTNQLSFTGATAGETRTVNVVVNGDAKIEADELFNFIISGLSDDFGGLLTVPQNTVSATILNDDSGDITITAADGAEGGANGYFRFSFPANVTSDQATVINYVLSGTATNADYLTNPSPVTITIPAGQNSAQLNINVVDDAIVEGQETLELNAVAVNSAYGINLTNSTASLNIQDNDIAEILVTAPTAAPEGNVGTSTQTFILRLTAATAQPFSIPYQTVDGSALAGEDFVLKTGTLNFNGLANEQQTVEIVINGDTKVEPNEILNLLLGSLSNNFQNRLSIPVNTSVAAIQNDDSGIIRMVVSNGSEDGVNGKIRFEFLNGATAAQPIVLNYNLAGTALPSGLDADYTANFTSSITIPAGASFAEITLNIINDTRIEDTETVEVLGLALDAAYPGISLDPARPILNITDNDQAELVLAGPPSVLEGNTGFTTLTYTVKLTKATGAGFNINYSTQNQTATSANSDYVASSGTLNFTGLANETKTINVLVNGDIDIEPNETFTLQLSGLDNNFNNRLVLQGSPLAVNILNDDNDNINITKLNGEEGANNGSFTFSLPVGVVASENLTIDYVIDGTALSGADHAATSGTLVLAAGSNAINLPVIITDDLIVEGTETVRITASVRPNSLNISINNPQETITITDNDEATLTITAINQPELNTGSSNMLFTVTLDKQTALPFTLAYASADVNANAGEDYQAVPGGALLSFNGAANETETISIPITGDTKIEANEVFNIILGTLSNNFEGHLTIPANTVNGTIENDDAAVISITKQDAAEGGNNGQFIFSFPTGFTSDKETLINFSLGGTASGAGVDYTANPSATAITIPANASSGTLTLNINDDDLVEFTENVSLTAVSVNSVYSGITLNPVLPVVNITDNDVAQLTLTGSTAVNEGNSGSTEVTYTVTLNKATVSPFRVDYAATGITASTTDQDYLDLAGFIDFFGQAGESKTFKLFIRGDQKIEADETLAINLSAPSINFDNRLTVQGSPLQLRILNDDTGAIAISSENGEEGIKDGLFRFSLPAGITADQDININYLLSGSATTGADFANLPGSITINAGANSVVLPVQMVDDAVVEGTETLSLSATLPLSVYGITLANAAQSLDILDNDRATIAINNVSVQEGNSSTQTLIFTVSLDKATKLPFNIIYNTQNVNATAGEDYVARINNVLNFNGNANETQNIAITYNGDLKIEQDEVFNLVLGAISNTFENRLALDNTASVGKATLLNDDAGTIRVTAVNGSEDGTKGIFRFSFINGVTADAPTVINYTLGGIALAPADYTSLNLNTITIPAGTSSIDTELNIVDDAIVEGNETVSISGVNVSAPYPLTVENTLPTLQIIDNDIALITLNAPLSITEGNLGDVSFADFTITLNKETATAFNINFASADDQAKASDQDYIPLAGVLNFNGTAGEAKTVRISINGDRKIEANEAFNFLISNLSTNFGNRLSFAQTQTSATIINDDNSNITITKEDGEERADGTKPAIFKFNFDTDVTVDQNITIPYTLSGLSIGQGTDYTGAINGNITIPANNNEFILNLPVIDDQEVELTENVILTTGLVASSYPILVNNSGISLAILDNDDATLTLIGPAPMNEGNVGTAPFTFTVSLNKKVSTPFTVTYKTLDGTATITDQDYTLTSGNLSFNGNAGETINFTVDVKGDRKIEANEVFSMLLDSLSENFNNRLTLVNPTVNAVINNDDLGDITLSSLNGKETGAQKGQFIFSLPAGVTVDKPVQINYVLSGSAAAGTDYNNPAAGSVTIPANTNSAILDINVIDDTLLEETETVVLSVNNVMSDYNLQMRSSIDTLSIEDNDISTLTINGPLSITEGNTGTKTLTFEVKLDKAVAANFTVYYRTQDATASVVNNDYQSLTGTLAFAGLANETKTIALTINGDTRVEGTEFFELWLENLSLSYDGRLRISGSPSRGIILDDDNNPLNKTLIITKIDGEEGANNASFSVAFPSGVTLDTDTEIFYTLGGTAIINQDFQTAATGSLIIPAGQNSVTLNLTVTDDAIVEDTETVSLITGNINNSNYQDIVVANSPSTLQIKDNDEATLTLEAAQITEGDNGVTQINFDVVLNRQTSRGFDVSFRTADATATVADQDYIAKAETIAFTGDANERKTITITINGDINIERDEQFNLMLEPLVDNFNNRLSIPIHTVTGTILNDDDAQVSITKTDGTEGGAPVSFIFSLPPNVLTDEPIQIDYQLAGTALAAGVDYRGANTGSITIAPYQNSATLSLPVVDDNLIEEDETISISVSALNTLYSAAITLNPLIPTAIIRDNDEATLSINGPISVNEGNTGTTALTFIISLDKNTGRSFSINYATADGSATVVANDYIPRSGTLNFAGNASESYPVTVLVNGDRNIEQTEDFFVNLLGLTDNFNNRLKVAGSPARGIILDDDNIPANRSIMITALNGSEDGTAVRFRFSFPPQVVSDVATTIPYALTGTATTNDYTGALAGTVTIPAGQNNVLLSLPVVNDEIIEGKETLILTAGAVINNSFNGITVVNSPAQAEIEDNDTGHLSIQNIELNEGNLGTSEAVFTVSLNKQTSLPFTLSFATADATATSADADYVPISAQLNFTGNVNETRNIRVLVNGDRKLEADEILRVALGTLSNTFEGRLTLQNSSATATIKNDDTAVITVTGLNGAEAGQQAARFIFSFPAGVTADIPTVINYTLGGTATAGDTDYRGSVNGVIAIPAGAERAILDLPVIDDDIIEEDETISITINSINSNYNSSISFNPVLPTLRIIDNDVATLRISDAIRINEGNNGTTPFNFTVTLDKATGNNFTLNYATQDGSATNADNDYNAATGVLSFAGTAGEIRTVTVFVNGDLKLEGNENFNFTISGLSNNFNNRLSIPVNSSMATILNDDEGIITISKIDGTEGLQDARFTFSLPPGVNSDQPINITYRLAGTAGSSDYTANPATGSMVIPAGQNSVALPLAVADDLVLEETETVALNNIQIANAYNNLSLAQPVPVVNIFDNDVAKLTITAPAPTLEGNLGQKSFNFNITLDKATDRSFTLDYNTYDISATTANRDYESRTGRVSFAGFAGETKTIAVPVIGDIELENNETFGFKIFDLSTNFAGKMILGNDASATILNDDIGPVANDDRISTLEDTPITFSVTDNDFHADGINTASVNVVSNPQKGRVQMMQSGKAIYTPALNEFGFDSFTYTVRDALGRLSNIATVIITLVAVNDAPIALDDEFYVKKTVL</sequence>
<feature type="domain" description="Calx-beta" evidence="5">
    <location>
        <begin position="2502"/>
        <end position="2604"/>
    </location>
</feature>
<organism evidence="6 7">
    <name type="scientific">Pedobacter aquae</name>
    <dbReference type="NCBI Taxonomy" id="2605747"/>
    <lineage>
        <taxon>Bacteria</taxon>
        <taxon>Pseudomonadati</taxon>
        <taxon>Bacteroidota</taxon>
        <taxon>Sphingobacteriia</taxon>
        <taxon>Sphingobacteriales</taxon>
        <taxon>Sphingobacteriaceae</taxon>
        <taxon>Pedobacter</taxon>
    </lineage>
</organism>
<feature type="domain" description="Calx-beta" evidence="5">
    <location>
        <begin position="2271"/>
        <end position="2373"/>
    </location>
</feature>
<dbReference type="Pfam" id="PF17963">
    <property type="entry name" value="Big_9"/>
    <property type="match status" value="1"/>
</dbReference>
<feature type="domain" description="Calx-beta" evidence="5">
    <location>
        <begin position="1688"/>
        <end position="1787"/>
    </location>
</feature>
<proteinExistence type="predicted"/>
<feature type="domain" description="Calx-beta" evidence="5">
    <location>
        <begin position="4262"/>
        <end position="4363"/>
    </location>
</feature>
<dbReference type="GO" id="GO:0007154">
    <property type="term" value="P:cell communication"/>
    <property type="evidence" value="ECO:0007669"/>
    <property type="project" value="InterPro"/>
</dbReference>
<dbReference type="InterPro" id="IPR003644">
    <property type="entry name" value="Calx_beta"/>
</dbReference>
<feature type="domain" description="Calx-beta" evidence="5">
    <location>
        <begin position="2036"/>
        <end position="2137"/>
    </location>
</feature>
<keyword evidence="3" id="KW-0106">Calcium</keyword>
<evidence type="ECO:0000259" key="5">
    <source>
        <dbReference type="SMART" id="SM00237"/>
    </source>
</evidence>
<feature type="domain" description="Calx-beta" evidence="5">
    <location>
        <begin position="638"/>
        <end position="738"/>
    </location>
</feature>
<feature type="domain" description="Calx-beta" evidence="5">
    <location>
        <begin position="872"/>
        <end position="974"/>
    </location>
</feature>
<evidence type="ECO:0000313" key="7">
    <source>
        <dbReference type="Proteomes" id="UP000323653"/>
    </source>
</evidence>
<keyword evidence="1" id="KW-0732">Signal</keyword>
<dbReference type="SMART" id="SM00237">
    <property type="entry name" value="Calx_beta"/>
    <property type="match status" value="26"/>
</dbReference>
<feature type="domain" description="Calx-beta" evidence="5">
    <location>
        <begin position="1223"/>
        <end position="1322"/>
    </location>
</feature>
<feature type="domain" description="Calx-beta" evidence="5">
    <location>
        <begin position="1105"/>
        <end position="1206"/>
    </location>
</feature>
<feature type="domain" description="Calx-beta" evidence="5">
    <location>
        <begin position="4027"/>
        <end position="4126"/>
    </location>
</feature>
<dbReference type="KEGG" id="pej:FYC62_11330"/>
<feature type="domain" description="Calx-beta" evidence="5">
    <location>
        <begin position="3438"/>
        <end position="3540"/>
    </location>
</feature>
<dbReference type="PANTHER" id="PTHR11878">
    <property type="entry name" value="SODIUM/CALCIUM EXCHANGER"/>
    <property type="match status" value="1"/>
</dbReference>
<feature type="domain" description="Calx-beta" evidence="5">
    <location>
        <begin position="1570"/>
        <end position="1671"/>
    </location>
</feature>
<evidence type="ECO:0000256" key="3">
    <source>
        <dbReference type="ARBA" id="ARBA00022837"/>
    </source>
</evidence>
<dbReference type="InterPro" id="IPR051171">
    <property type="entry name" value="CaCA"/>
</dbReference>
<dbReference type="GO" id="GO:0016020">
    <property type="term" value="C:membrane"/>
    <property type="evidence" value="ECO:0007669"/>
    <property type="project" value="InterPro"/>
</dbReference>
<reference evidence="6 7" key="1">
    <citation type="submission" date="2019-08" db="EMBL/GenBank/DDBJ databases">
        <title>Pedobacter sp. nov., isolated from Han river, South Korea.</title>
        <authorList>
            <person name="Lee D.-H."/>
            <person name="Kim Y.-S."/>
            <person name="Hwang E.-M."/>
            <person name="Le Tran T.C."/>
            <person name="Cha C.-J."/>
        </authorList>
    </citation>
    <scope>NUCLEOTIDE SEQUENCE [LARGE SCALE GENOMIC DNA]</scope>
    <source>
        <strain evidence="6 7">CJ43</strain>
    </source>
</reference>
<dbReference type="GO" id="GO:0030001">
    <property type="term" value="P:metal ion transport"/>
    <property type="evidence" value="ECO:0007669"/>
    <property type="project" value="TreeGrafter"/>
</dbReference>
<feature type="domain" description="Calx-beta" evidence="5">
    <location>
        <begin position="4848"/>
        <end position="4950"/>
    </location>
</feature>
<keyword evidence="2" id="KW-0677">Repeat</keyword>
<gene>
    <name evidence="6" type="ORF">FYC62_11330</name>
</gene>
<keyword evidence="7" id="KW-1185">Reference proteome</keyword>
<dbReference type="SUPFAM" id="SSF141072">
    <property type="entry name" value="CalX-like"/>
    <property type="match status" value="37"/>
</dbReference>
<evidence type="ECO:0000256" key="4">
    <source>
        <dbReference type="ARBA" id="ARBA00023065"/>
    </source>
</evidence>
<feature type="domain" description="Calx-beta" evidence="5">
    <location>
        <begin position="4498"/>
        <end position="4598"/>
    </location>
</feature>
<feature type="domain" description="Calx-beta" evidence="5">
    <location>
        <begin position="2856"/>
        <end position="2951"/>
    </location>
</feature>
<dbReference type="Proteomes" id="UP000323653">
    <property type="component" value="Chromosome"/>
</dbReference>
<accession>A0A5C0VK06</accession>
<feature type="domain" description="Calx-beta" evidence="5">
    <location>
        <begin position="4615"/>
        <end position="4717"/>
    </location>
</feature>
<keyword evidence="4" id="KW-0406">Ion transport</keyword>
<keyword evidence="4" id="KW-0813">Transport</keyword>
<dbReference type="PANTHER" id="PTHR11878:SF65">
    <property type="entry name" value="NA_CA-EXCHANGE PROTEIN, ISOFORM G"/>
    <property type="match status" value="1"/>
</dbReference>
<feature type="domain" description="Calx-beta" evidence="5">
    <location>
        <begin position="1802"/>
        <end position="1906"/>
    </location>
</feature>
<feature type="domain" description="Calx-beta" evidence="5">
    <location>
        <begin position="3559"/>
        <end position="3656"/>
    </location>
</feature>